<dbReference type="GO" id="GO:0005524">
    <property type="term" value="F:ATP binding"/>
    <property type="evidence" value="ECO:0007669"/>
    <property type="project" value="InterPro"/>
</dbReference>
<name>A0A6I2GMB1_9LACT</name>
<protein>
    <recommendedName>
        <fullName evidence="1">IstB-like ATP-binding domain-containing protein</fullName>
    </recommendedName>
</protein>
<accession>A0A6I2GMB1</accession>
<dbReference type="Pfam" id="PF01695">
    <property type="entry name" value="IstB_IS21"/>
    <property type="match status" value="1"/>
</dbReference>
<keyword evidence="3" id="KW-1185">Reference proteome</keyword>
<dbReference type="InterPro" id="IPR027417">
    <property type="entry name" value="P-loop_NTPase"/>
</dbReference>
<gene>
    <name evidence="2" type="ORF">GIY09_10990</name>
</gene>
<dbReference type="InterPro" id="IPR002611">
    <property type="entry name" value="IstB_ATP-bd"/>
</dbReference>
<dbReference type="Proteomes" id="UP000430975">
    <property type="component" value="Unassembled WGS sequence"/>
</dbReference>
<comment type="caution">
    <text evidence="2">The sequence shown here is derived from an EMBL/GenBank/DDBJ whole genome shotgun (WGS) entry which is preliminary data.</text>
</comment>
<dbReference type="EMBL" id="WJQS01000012">
    <property type="protein sequence ID" value="MRI86369.1"/>
    <property type="molecule type" value="Genomic_DNA"/>
</dbReference>
<proteinExistence type="predicted"/>
<evidence type="ECO:0000313" key="2">
    <source>
        <dbReference type="EMBL" id="MRI86369.1"/>
    </source>
</evidence>
<dbReference type="AlphaFoldDB" id="A0A6I2GMB1"/>
<evidence type="ECO:0000259" key="1">
    <source>
        <dbReference type="Pfam" id="PF01695"/>
    </source>
</evidence>
<sequence length="77" mass="8767">MGCLPIEGHNASLLFQLLNRRYEQHSIIVTSNLALSGWADLFKRPETATAILDRLIHHSKVFKMTGKSYRLKQASEN</sequence>
<evidence type="ECO:0000313" key="3">
    <source>
        <dbReference type="Proteomes" id="UP000430975"/>
    </source>
</evidence>
<feature type="domain" description="IstB-like ATP-binding" evidence="1">
    <location>
        <begin position="1"/>
        <end position="76"/>
    </location>
</feature>
<dbReference type="Gene3D" id="3.40.50.300">
    <property type="entry name" value="P-loop containing nucleotide triphosphate hydrolases"/>
    <property type="match status" value="1"/>
</dbReference>
<organism evidence="2 3">
    <name type="scientific">Fundicoccus ignavus</name>
    <dbReference type="NCBI Taxonomy" id="2664442"/>
    <lineage>
        <taxon>Bacteria</taxon>
        <taxon>Bacillati</taxon>
        <taxon>Bacillota</taxon>
        <taxon>Bacilli</taxon>
        <taxon>Lactobacillales</taxon>
        <taxon>Aerococcaceae</taxon>
        <taxon>Fundicoccus</taxon>
    </lineage>
</organism>
<reference evidence="2 3" key="1">
    <citation type="submission" date="2019-11" db="EMBL/GenBank/DDBJ databases">
        <title>Characterisation of Fundicoccus ignavus gen. nov. sp. nov., a novel genus of the family Aerococcaceae isolated from bulk tank milk.</title>
        <authorList>
            <person name="Siebert A."/>
            <person name="Huptas C."/>
            <person name="Wenning M."/>
            <person name="Scherer S."/>
            <person name="Doll E.V."/>
        </authorList>
    </citation>
    <scope>NUCLEOTIDE SEQUENCE [LARGE SCALE GENOMIC DNA]</scope>
    <source>
        <strain evidence="2 3">WS4759</strain>
    </source>
</reference>